<feature type="transmembrane region" description="Helical" evidence="1">
    <location>
        <begin position="326"/>
        <end position="345"/>
    </location>
</feature>
<proteinExistence type="predicted"/>
<dbReference type="PANTHER" id="PTHR36178">
    <property type="entry name" value="SLR0625 PROTEIN"/>
    <property type="match status" value="1"/>
</dbReference>
<sequence>MSPEQIGFTLLYLGVFLLIGKWVRVKVKWTQNLFLPSSIIGGFLALIFGPQVLGRFLGMFVDGDSFLTNGLIPEQVIDVWSNLPGLMINVVFASLFLGTTIPGFKKIWRLAGAQLSFGWTMGWGQYVLGILLAVLVLGPVFGLPPMTGALIEIAFEGGHGTAAGMSGTFEEFGFDEAYDLSIGLATVGLLSGVVFGIILINWAVRRNKTNVVKNVEGFSDLRKRGIMEFQNRDPAANMTVRTESIEPLSLHFALVGLAILVGYLILQFLIWFESVTWGAATGSEFMTYIPLFPLAMIGGIIVQIVFSKVDQNNILDRPMITRIQGFALDILVVTAIGTISLDVIGEHIIPFLLIAALGISWNLFGVLVLAPRIIPSYWFERAIGDFGQSMGVTATGLLLMRVVDPENDSPAFESFGYKQLIFEPLLGGGLVTSLSVPLIFEFGPILFLIISAIMCLLGLLVGLLYFGRKKS</sequence>
<keyword evidence="1" id="KW-0812">Transmembrane</keyword>
<comment type="caution">
    <text evidence="2">The sequence shown here is derived from an EMBL/GenBank/DDBJ whole genome shotgun (WGS) entry which is preliminary data.</text>
</comment>
<accession>A0ABW2UV09</accession>
<feature type="transmembrane region" description="Helical" evidence="1">
    <location>
        <begin position="6"/>
        <end position="23"/>
    </location>
</feature>
<dbReference type="RefSeq" id="WP_382357629.1">
    <property type="nucleotide sequence ID" value="NZ_JBHTGR010000004.1"/>
</dbReference>
<evidence type="ECO:0000313" key="3">
    <source>
        <dbReference type="Proteomes" id="UP001596620"/>
    </source>
</evidence>
<feature type="transmembrane region" description="Helical" evidence="1">
    <location>
        <begin position="116"/>
        <end position="137"/>
    </location>
</feature>
<keyword evidence="3" id="KW-1185">Reference proteome</keyword>
<dbReference type="EMBL" id="JBHTGR010000004">
    <property type="protein sequence ID" value="MFC7746147.1"/>
    <property type="molecule type" value="Genomic_DNA"/>
</dbReference>
<keyword evidence="1" id="KW-1133">Transmembrane helix</keyword>
<feature type="transmembrane region" description="Helical" evidence="1">
    <location>
        <begin position="351"/>
        <end position="370"/>
    </location>
</feature>
<dbReference type="InterPro" id="IPR004445">
    <property type="entry name" value="GltS"/>
</dbReference>
<keyword evidence="1" id="KW-0472">Membrane</keyword>
<feature type="transmembrane region" description="Helical" evidence="1">
    <location>
        <begin position="445"/>
        <end position="466"/>
    </location>
</feature>
<organism evidence="2 3">
    <name type="scientific">Lentibacillus kimchii</name>
    <dbReference type="NCBI Taxonomy" id="1542911"/>
    <lineage>
        <taxon>Bacteria</taxon>
        <taxon>Bacillati</taxon>
        <taxon>Bacillota</taxon>
        <taxon>Bacilli</taxon>
        <taxon>Bacillales</taxon>
        <taxon>Bacillaceae</taxon>
        <taxon>Lentibacillus</taxon>
    </lineage>
</organism>
<dbReference type="Proteomes" id="UP001596620">
    <property type="component" value="Unassembled WGS sequence"/>
</dbReference>
<feature type="transmembrane region" description="Helical" evidence="1">
    <location>
        <begin position="86"/>
        <end position="104"/>
    </location>
</feature>
<protein>
    <submittedName>
        <fullName evidence="2">Sodium/glutamate symporter</fullName>
    </submittedName>
</protein>
<evidence type="ECO:0000256" key="1">
    <source>
        <dbReference type="SAM" id="Phobius"/>
    </source>
</evidence>
<gene>
    <name evidence="2" type="ORF">ACFQU8_02690</name>
</gene>
<feature type="transmembrane region" description="Helical" evidence="1">
    <location>
        <begin position="248"/>
        <end position="270"/>
    </location>
</feature>
<evidence type="ECO:0000313" key="2">
    <source>
        <dbReference type="EMBL" id="MFC7746147.1"/>
    </source>
</evidence>
<feature type="transmembrane region" description="Helical" evidence="1">
    <location>
        <begin position="182"/>
        <end position="204"/>
    </location>
</feature>
<dbReference type="PANTHER" id="PTHR36178:SF1">
    <property type="entry name" value="SODIUM_GLUTAMATE SYMPORTER"/>
    <property type="match status" value="1"/>
</dbReference>
<feature type="transmembrane region" description="Helical" evidence="1">
    <location>
        <begin position="420"/>
        <end position="439"/>
    </location>
</feature>
<feature type="transmembrane region" description="Helical" evidence="1">
    <location>
        <begin position="285"/>
        <end position="306"/>
    </location>
</feature>
<feature type="transmembrane region" description="Helical" evidence="1">
    <location>
        <begin position="35"/>
        <end position="53"/>
    </location>
</feature>
<reference evidence="3" key="1">
    <citation type="journal article" date="2019" name="Int. J. Syst. Evol. Microbiol.">
        <title>The Global Catalogue of Microorganisms (GCM) 10K type strain sequencing project: providing services to taxonomists for standard genome sequencing and annotation.</title>
        <authorList>
            <consortium name="The Broad Institute Genomics Platform"/>
            <consortium name="The Broad Institute Genome Sequencing Center for Infectious Disease"/>
            <person name="Wu L."/>
            <person name="Ma J."/>
        </authorList>
    </citation>
    <scope>NUCLEOTIDE SEQUENCE [LARGE SCALE GENOMIC DNA]</scope>
    <source>
        <strain evidence="3">JCM 30234</strain>
    </source>
</reference>
<name>A0ABW2UV09_9BACI</name>
<dbReference type="Pfam" id="PF03616">
    <property type="entry name" value="Glt_symporter"/>
    <property type="match status" value="1"/>
</dbReference>